<evidence type="ECO:0000313" key="3">
    <source>
        <dbReference type="Proteomes" id="UP000184546"/>
    </source>
</evidence>
<dbReference type="SMART" id="SM01111">
    <property type="entry name" value="CVNH"/>
    <property type="match status" value="1"/>
</dbReference>
<dbReference type="OrthoDB" id="2441380at2759"/>
<dbReference type="Pfam" id="PF08881">
    <property type="entry name" value="CVNH"/>
    <property type="match status" value="1"/>
</dbReference>
<organism evidence="2 3">
    <name type="scientific">Aspergillus aculeatus (strain ATCC 16872 / CBS 172.66 / WB 5094)</name>
    <dbReference type="NCBI Taxonomy" id="690307"/>
    <lineage>
        <taxon>Eukaryota</taxon>
        <taxon>Fungi</taxon>
        <taxon>Dikarya</taxon>
        <taxon>Ascomycota</taxon>
        <taxon>Pezizomycotina</taxon>
        <taxon>Eurotiomycetes</taxon>
        <taxon>Eurotiomycetidae</taxon>
        <taxon>Eurotiales</taxon>
        <taxon>Aspergillaceae</taxon>
        <taxon>Aspergillus</taxon>
        <taxon>Aspergillus subgen. Circumdati</taxon>
    </lineage>
</organism>
<dbReference type="OMA" id="GPKLCAD"/>
<proteinExistence type="predicted"/>
<accession>A0A1L9X0S3</accession>
<dbReference type="STRING" id="690307.A0A1L9X0S3"/>
<dbReference type="EMBL" id="KV878973">
    <property type="protein sequence ID" value="OJK02122.1"/>
    <property type="molecule type" value="Genomic_DNA"/>
</dbReference>
<dbReference type="Gene3D" id="2.30.60.10">
    <property type="entry name" value="Cyanovirin-N"/>
    <property type="match status" value="1"/>
</dbReference>
<keyword evidence="3" id="KW-1185">Reference proteome</keyword>
<dbReference type="SUPFAM" id="SSF51322">
    <property type="entry name" value="Cyanovirin-N"/>
    <property type="match status" value="1"/>
</dbReference>
<dbReference type="InterPro" id="IPR036673">
    <property type="entry name" value="Cyanovirin-N_sf"/>
</dbReference>
<evidence type="ECO:0000259" key="1">
    <source>
        <dbReference type="SMART" id="SM01111"/>
    </source>
</evidence>
<dbReference type="AlphaFoldDB" id="A0A1L9X0S3"/>
<dbReference type="GeneID" id="30969647"/>
<sequence>MSFHTSCQDIHIVHEDGSTMLCCVARDRHGEFHHRKIRLDQHIGNTDGWFIWGGENFTDSASDVRLEMTEHGPKLVANLRTRDGGSRGLQGIMLSDKIANEDGRLRFLGA</sequence>
<gene>
    <name evidence="2" type="ORF">ASPACDRAFT_114814</name>
</gene>
<evidence type="ECO:0000313" key="2">
    <source>
        <dbReference type="EMBL" id="OJK02122.1"/>
    </source>
</evidence>
<feature type="domain" description="Cyanovirin-N" evidence="1">
    <location>
        <begin position="2"/>
        <end position="107"/>
    </location>
</feature>
<dbReference type="VEuPathDB" id="FungiDB:ASPACDRAFT_114814"/>
<dbReference type="Proteomes" id="UP000184546">
    <property type="component" value="Unassembled WGS sequence"/>
</dbReference>
<dbReference type="PANTHER" id="PTHR42076">
    <property type="entry name" value="CYANOVIRIN-N HOMOLOG"/>
    <property type="match status" value="1"/>
</dbReference>
<dbReference type="PANTHER" id="PTHR42076:SF1">
    <property type="entry name" value="CYANOVIRIN-N DOMAIN-CONTAINING PROTEIN"/>
    <property type="match status" value="1"/>
</dbReference>
<protein>
    <recommendedName>
        <fullName evidence="1">Cyanovirin-N domain-containing protein</fullName>
    </recommendedName>
</protein>
<dbReference type="InterPro" id="IPR011058">
    <property type="entry name" value="Cyanovirin-N"/>
</dbReference>
<name>A0A1L9X0S3_ASPA1</name>
<reference evidence="3" key="1">
    <citation type="journal article" date="2017" name="Genome Biol.">
        <title>Comparative genomics reveals high biological diversity and specific adaptations in the industrially and medically important fungal genus Aspergillus.</title>
        <authorList>
            <person name="de Vries R.P."/>
            <person name="Riley R."/>
            <person name="Wiebenga A."/>
            <person name="Aguilar-Osorio G."/>
            <person name="Amillis S."/>
            <person name="Uchima C.A."/>
            <person name="Anderluh G."/>
            <person name="Asadollahi M."/>
            <person name="Askin M."/>
            <person name="Barry K."/>
            <person name="Battaglia E."/>
            <person name="Bayram O."/>
            <person name="Benocci T."/>
            <person name="Braus-Stromeyer S.A."/>
            <person name="Caldana C."/>
            <person name="Canovas D."/>
            <person name="Cerqueira G.C."/>
            <person name="Chen F."/>
            <person name="Chen W."/>
            <person name="Choi C."/>
            <person name="Clum A."/>
            <person name="Dos Santos R.A."/>
            <person name="Damasio A.R."/>
            <person name="Diallinas G."/>
            <person name="Emri T."/>
            <person name="Fekete E."/>
            <person name="Flipphi M."/>
            <person name="Freyberg S."/>
            <person name="Gallo A."/>
            <person name="Gournas C."/>
            <person name="Habgood R."/>
            <person name="Hainaut M."/>
            <person name="Harispe M.L."/>
            <person name="Henrissat B."/>
            <person name="Hilden K.S."/>
            <person name="Hope R."/>
            <person name="Hossain A."/>
            <person name="Karabika E."/>
            <person name="Karaffa L."/>
            <person name="Karanyi Z."/>
            <person name="Krasevec N."/>
            <person name="Kuo A."/>
            <person name="Kusch H."/>
            <person name="LaButti K."/>
            <person name="Lagendijk E.L."/>
            <person name="Lapidus A."/>
            <person name="Levasseur A."/>
            <person name="Lindquist E."/>
            <person name="Lipzen A."/>
            <person name="Logrieco A.F."/>
            <person name="MacCabe A."/>
            <person name="Maekelae M.R."/>
            <person name="Malavazi I."/>
            <person name="Melin P."/>
            <person name="Meyer V."/>
            <person name="Mielnichuk N."/>
            <person name="Miskei M."/>
            <person name="Molnar A.P."/>
            <person name="Mule G."/>
            <person name="Ngan C.Y."/>
            <person name="Orejas M."/>
            <person name="Orosz E."/>
            <person name="Ouedraogo J.P."/>
            <person name="Overkamp K.M."/>
            <person name="Park H.-S."/>
            <person name="Perrone G."/>
            <person name="Piumi F."/>
            <person name="Punt P.J."/>
            <person name="Ram A.F."/>
            <person name="Ramon A."/>
            <person name="Rauscher S."/>
            <person name="Record E."/>
            <person name="Riano-Pachon D.M."/>
            <person name="Robert V."/>
            <person name="Roehrig J."/>
            <person name="Ruller R."/>
            <person name="Salamov A."/>
            <person name="Salih N.S."/>
            <person name="Samson R.A."/>
            <person name="Sandor E."/>
            <person name="Sanguinetti M."/>
            <person name="Schuetze T."/>
            <person name="Sepcic K."/>
            <person name="Shelest E."/>
            <person name="Sherlock G."/>
            <person name="Sophianopoulou V."/>
            <person name="Squina F.M."/>
            <person name="Sun H."/>
            <person name="Susca A."/>
            <person name="Todd R.B."/>
            <person name="Tsang A."/>
            <person name="Unkles S.E."/>
            <person name="van de Wiele N."/>
            <person name="van Rossen-Uffink D."/>
            <person name="Oliveira J.V."/>
            <person name="Vesth T.C."/>
            <person name="Visser J."/>
            <person name="Yu J.-H."/>
            <person name="Zhou M."/>
            <person name="Andersen M.R."/>
            <person name="Archer D.B."/>
            <person name="Baker S.E."/>
            <person name="Benoit I."/>
            <person name="Brakhage A.A."/>
            <person name="Braus G.H."/>
            <person name="Fischer R."/>
            <person name="Frisvad J.C."/>
            <person name="Goldman G.H."/>
            <person name="Houbraken J."/>
            <person name="Oakley B."/>
            <person name="Pocsi I."/>
            <person name="Scazzocchio C."/>
            <person name="Seiboth B."/>
            <person name="vanKuyk P.A."/>
            <person name="Wortman J."/>
            <person name="Dyer P.S."/>
            <person name="Grigoriev I.V."/>
        </authorList>
    </citation>
    <scope>NUCLEOTIDE SEQUENCE [LARGE SCALE GENOMIC DNA]</scope>
    <source>
        <strain evidence="3">ATCC 16872 / CBS 172.66 / WB 5094</strain>
    </source>
</reference>
<dbReference type="RefSeq" id="XP_020058461.1">
    <property type="nucleotide sequence ID" value="XM_020195833.1"/>
</dbReference>